<dbReference type="SUPFAM" id="SSF88659">
    <property type="entry name" value="Sigma3 and sigma4 domains of RNA polymerase sigma factors"/>
    <property type="match status" value="1"/>
</dbReference>
<dbReference type="Proteomes" id="UP000464452">
    <property type="component" value="Chromosome"/>
</dbReference>
<dbReference type="Gene3D" id="1.10.10.10">
    <property type="entry name" value="Winged helix-like DNA-binding domain superfamily/Winged helix DNA-binding domain"/>
    <property type="match status" value="1"/>
</dbReference>
<evidence type="ECO:0000313" key="2">
    <source>
        <dbReference type="Proteomes" id="UP000464452"/>
    </source>
</evidence>
<dbReference type="RefSeq" id="WP_163234266.1">
    <property type="nucleotide sequence ID" value="NZ_CP048617.1"/>
</dbReference>
<evidence type="ECO:0000313" key="1">
    <source>
        <dbReference type="EMBL" id="QIB26086.1"/>
    </source>
</evidence>
<protein>
    <submittedName>
        <fullName evidence="1">Uncharacterized protein</fullName>
    </submittedName>
</protein>
<organism evidence="1 2">
    <name type="scientific">Caloranaerobacter azorensis</name>
    <dbReference type="NCBI Taxonomy" id="116090"/>
    <lineage>
        <taxon>Bacteria</taxon>
        <taxon>Bacillati</taxon>
        <taxon>Bacillota</taxon>
        <taxon>Tissierellia</taxon>
        <taxon>Tissierellales</taxon>
        <taxon>Thermohalobacteraceae</taxon>
        <taxon>Caloranaerobacter</taxon>
    </lineage>
</organism>
<dbReference type="AlphaFoldDB" id="A0A6P1YDM0"/>
<dbReference type="KEGG" id="cazo:G3A45_01430"/>
<dbReference type="InterPro" id="IPR013324">
    <property type="entry name" value="RNA_pol_sigma_r3/r4-like"/>
</dbReference>
<dbReference type="EMBL" id="CP048617">
    <property type="protein sequence ID" value="QIB26086.1"/>
    <property type="molecule type" value="Genomic_DNA"/>
</dbReference>
<proteinExistence type="predicted"/>
<name>A0A6P1YDM0_9FIRM</name>
<dbReference type="InterPro" id="IPR036388">
    <property type="entry name" value="WH-like_DNA-bd_sf"/>
</dbReference>
<sequence>MKYNENISVKKAIEIGIEAGLKKALEEIEKEKIKKKKQRYDRRLRNTDLLLKNYNNFVAHCENAIYTRKQLLENNAIDILDECEDLDYETYVKAIMRTKERTAIIVNHIKNVLEFYKFQAEKSREPERIRRVKVIKAIYFDKKKYEEIAEEMSLSVRTVKRDKKTAIAEISTLVFGIDGLKFDI</sequence>
<gene>
    <name evidence="1" type="ORF">G3A45_01430</name>
</gene>
<accession>A0A6P1YDM0</accession>
<reference evidence="1 2" key="1">
    <citation type="submission" date="2020-02" db="EMBL/GenBank/DDBJ databases">
        <title>Thermophilic hydrogen producing bacteria, Caloranaerobacter azorensis.</title>
        <authorList>
            <person name="Baek K."/>
        </authorList>
    </citation>
    <scope>NUCLEOTIDE SEQUENCE [LARGE SCALE GENOMIC DNA]</scope>
    <source>
        <strain evidence="1 2">T3-1</strain>
    </source>
</reference>